<dbReference type="InterPro" id="IPR011008">
    <property type="entry name" value="Dimeric_a/b-barrel"/>
</dbReference>
<dbReference type="RefSeq" id="WP_169283392.1">
    <property type="nucleotide sequence ID" value="NZ_CP051680.1"/>
</dbReference>
<dbReference type="Proteomes" id="UP000502248">
    <property type="component" value="Chromosome"/>
</dbReference>
<dbReference type="PROSITE" id="PS51502">
    <property type="entry name" value="S_R_A_B_BARREL"/>
    <property type="match status" value="1"/>
</dbReference>
<dbReference type="Gene3D" id="3.30.70.100">
    <property type="match status" value="1"/>
</dbReference>
<evidence type="ECO:0000313" key="3">
    <source>
        <dbReference type="Proteomes" id="UP000502248"/>
    </source>
</evidence>
<dbReference type="AlphaFoldDB" id="A0A7Z2VPL2"/>
<gene>
    <name evidence="2" type="ORF">HH215_30870</name>
</gene>
<name>A0A7Z2VPL2_9BACL</name>
<sequence>MIRHLIVFNIRTGATQEECMRVIQRGREQLLTIPGVIHFSFAISVNLDARYRYSLAIDFTDESVIESYKHHPVHVAYADDYFRPLATDRLTIDYRLID</sequence>
<evidence type="ECO:0000259" key="1">
    <source>
        <dbReference type="PROSITE" id="PS51502"/>
    </source>
</evidence>
<reference evidence="2 3" key="1">
    <citation type="submission" date="2020-04" db="EMBL/GenBank/DDBJ databases">
        <title>Genome sequencing of novel species.</title>
        <authorList>
            <person name="Heo J."/>
            <person name="Kim S.-J."/>
            <person name="Kim J.-S."/>
            <person name="Hong S.-B."/>
            <person name="Kwon S.-W."/>
        </authorList>
    </citation>
    <scope>NUCLEOTIDE SEQUENCE [LARGE SCALE GENOMIC DNA]</scope>
    <source>
        <strain evidence="2 3">MFER-1</strain>
    </source>
</reference>
<dbReference type="Pfam" id="PF07876">
    <property type="entry name" value="Dabb"/>
    <property type="match status" value="1"/>
</dbReference>
<dbReference type="EMBL" id="CP051680">
    <property type="protein sequence ID" value="QJD87146.1"/>
    <property type="molecule type" value="Genomic_DNA"/>
</dbReference>
<proteinExistence type="predicted"/>
<protein>
    <submittedName>
        <fullName evidence="2">Dabb family protein</fullName>
    </submittedName>
</protein>
<dbReference type="SUPFAM" id="SSF54909">
    <property type="entry name" value="Dimeric alpha+beta barrel"/>
    <property type="match status" value="1"/>
</dbReference>
<dbReference type="InterPro" id="IPR013097">
    <property type="entry name" value="Dabb"/>
</dbReference>
<feature type="domain" description="Stress-response A/B barrel" evidence="1">
    <location>
        <begin position="2"/>
        <end position="94"/>
    </location>
</feature>
<organism evidence="2 3">
    <name type="scientific">Cohnella herbarum</name>
    <dbReference type="NCBI Taxonomy" id="2728023"/>
    <lineage>
        <taxon>Bacteria</taxon>
        <taxon>Bacillati</taxon>
        <taxon>Bacillota</taxon>
        <taxon>Bacilli</taxon>
        <taxon>Bacillales</taxon>
        <taxon>Paenibacillaceae</taxon>
        <taxon>Cohnella</taxon>
    </lineage>
</organism>
<keyword evidence="3" id="KW-1185">Reference proteome</keyword>
<dbReference type="SMART" id="SM00886">
    <property type="entry name" value="Dabb"/>
    <property type="match status" value="1"/>
</dbReference>
<accession>A0A7Z2VPL2</accession>
<evidence type="ECO:0000313" key="2">
    <source>
        <dbReference type="EMBL" id="QJD87146.1"/>
    </source>
</evidence>
<dbReference type="KEGG" id="cheb:HH215_30870"/>